<dbReference type="InterPro" id="IPR013122">
    <property type="entry name" value="PKD1_2_channel"/>
</dbReference>
<comment type="subcellular location">
    <subcellularLocation>
        <location evidence="1">Membrane</location>
        <topology evidence="1">Multi-pass membrane protein</topology>
    </subcellularLocation>
</comment>
<dbReference type="Gene3D" id="3.30.300.320">
    <property type="match status" value="1"/>
</dbReference>
<dbReference type="GO" id="GO:0016020">
    <property type="term" value="C:membrane"/>
    <property type="evidence" value="ECO:0007669"/>
    <property type="project" value="UniProtKB-SubCell"/>
</dbReference>
<gene>
    <name evidence="8" type="ORF">TL16_g12950</name>
</gene>
<dbReference type="PANTHER" id="PTHR10877">
    <property type="entry name" value="POLYCYSTIN FAMILY MEMBER"/>
    <property type="match status" value="1"/>
</dbReference>
<dbReference type="Proteomes" id="UP001162640">
    <property type="component" value="Unassembled WGS sequence"/>
</dbReference>
<keyword evidence="2 6" id="KW-0812">Transmembrane</keyword>
<keyword evidence="3 6" id="KW-1133">Transmembrane helix</keyword>
<dbReference type="InterPro" id="IPR051223">
    <property type="entry name" value="Polycystin"/>
</dbReference>
<comment type="caution">
    <text evidence="8">The sequence shown here is derived from an EMBL/GenBank/DDBJ whole genome shotgun (WGS) entry which is preliminary data.</text>
</comment>
<dbReference type="PANTHER" id="PTHR10877:SF183">
    <property type="entry name" value="AT14535P-RELATED"/>
    <property type="match status" value="1"/>
</dbReference>
<evidence type="ECO:0000256" key="5">
    <source>
        <dbReference type="SAM" id="MobiDB-lite"/>
    </source>
</evidence>
<proteinExistence type="predicted"/>
<evidence type="ECO:0000256" key="1">
    <source>
        <dbReference type="ARBA" id="ARBA00004141"/>
    </source>
</evidence>
<name>A0A9W7EY23_9STRA</name>
<feature type="transmembrane region" description="Helical" evidence="6">
    <location>
        <begin position="808"/>
        <end position="828"/>
    </location>
</feature>
<dbReference type="Pfam" id="PF08016">
    <property type="entry name" value="PKD_channel"/>
    <property type="match status" value="1"/>
</dbReference>
<feature type="region of interest" description="Disordered" evidence="5">
    <location>
        <begin position="1"/>
        <end position="31"/>
    </location>
</feature>
<evidence type="ECO:0000256" key="2">
    <source>
        <dbReference type="ARBA" id="ARBA00022692"/>
    </source>
</evidence>
<feature type="transmembrane region" description="Helical" evidence="6">
    <location>
        <begin position="123"/>
        <end position="142"/>
    </location>
</feature>
<reference evidence="9" key="1">
    <citation type="journal article" date="2023" name="Commun. Biol.">
        <title>Genome analysis of Parmales, the sister group of diatoms, reveals the evolutionary specialization of diatoms from phago-mixotrophs to photoautotrophs.</title>
        <authorList>
            <person name="Ban H."/>
            <person name="Sato S."/>
            <person name="Yoshikawa S."/>
            <person name="Yamada K."/>
            <person name="Nakamura Y."/>
            <person name="Ichinomiya M."/>
            <person name="Sato N."/>
            <person name="Blanc-Mathieu R."/>
            <person name="Endo H."/>
            <person name="Kuwata A."/>
            <person name="Ogata H."/>
        </authorList>
    </citation>
    <scope>NUCLEOTIDE SEQUENCE [LARGE SCALE GENOMIC DNA]</scope>
</reference>
<evidence type="ECO:0000256" key="4">
    <source>
        <dbReference type="ARBA" id="ARBA00023136"/>
    </source>
</evidence>
<evidence type="ECO:0000256" key="3">
    <source>
        <dbReference type="ARBA" id="ARBA00022989"/>
    </source>
</evidence>
<feature type="transmembrane region" description="Helical" evidence="6">
    <location>
        <begin position="954"/>
        <end position="971"/>
    </location>
</feature>
<sequence>MNNGSIAAAVSHKRRNSSSSSNSDSSLELLDLDNPIPTSNKTYVDVVIPVEKGIIGNEVFQERPSVLGYTPGASSVSKLTPSLQPIPITLRPQHSKHMKKKKIQVLEAIKDATDITTHRKGEYADLCGFLVYMFLFLVIVILQQRAADVYAIGSTHVDFLFSEESGTVSWNDGRVLTKVQDLNTLTSWLENTIVDGVFIDPVCGDGLCEQPQEFASVFEGRAGCSADCGTFLNTTKTYVEFHVDEQAYTDITSTGVEDVSWNICWTSVGVCYYANPKQLFTQEQLDAAIEAQNAAASVTATVANVTGVSSNNTNSTSSSTATSPTYDTYKFELDLVDGEWELEFSTVLIPGRIYTIENKVVYTPVVNSTNFTTTTTSRIQFLSNWSRCGSEWDQDLYPFTPRPSVLSTDVNSEGDQCPFGYNPDEGGGDYCDGVEEKCPCDQYDAILNGADCCWDECNVEGCYWGLGFCENTVEMWLECAPGCPAFLLGDDTCHEWCNNAACQMDRGDCCVPAELVQPFQLYRYGSEYAEVLPDTSIPLQRFVGRRNRLIAGILVTQNRMKNGVCVGERSTLLPPEWNAKRFFDSEIVKRFLGRGDQSTTTNSNSASSSGGFKYGSIYDSCITGELSAENYGVDPVFLPAAALYDRKLKAAEIYDTKKDANEINSGGLPYGFHYFDAGSSLFDGFQAFFDINFSNARAKAVFQYLIQGFYFDMQTKDVQINFVTVNGHTSSFTLNTINFEFEESGTISMKHSINSFSSEVYATSDDFVRMCMELLFIVLSLVNLGTELSEIVVAKIETGHFRTYFKSFWNYVDLANLLLFFYSAWFWVQFVRALGVYAPRERWEVLESLDSEGNFLSLDEDESLEMIGFLEDTANLVLIRSRQNFINGVALLLLIMRLLKNLDFQPRLGLVTRTLSNAVVNLSHFILVFGLIFFSYSVMGHLAFGGELEKARRGFHTLMLSMHTCFSILFGDIDLTNDFVNSDNVQIGFVFFYSYMAIVFFVLLNILLAILVDAYMDVKTQAEDSKTMISEICDVLSNGVSLLDFRGKRGKYRTSEIHQFAVRLLLMIEKEKEAATTSRIMPQSSKKYMVKDRDESKQFFEEGAKVGKFKVTKKVHAGKAQLVELIKEQIGTLRKPGAKANVDAKSAKYLDDAVIDEMAVSILRIYGKEKDADEEDINDAELVLAETQEMFVQATMAQKKAMNDVKMQIGSEIKEMNRNKFKMAINKEKLKLKLKTPVKPGEGEGDKMASLFSMMSSMAKENKKTQEVLAGGVGGGWGGIAKSLNTDLKKEGEPIEEKVVVNKFLMNSLGKKKPGLGLGGVKKSAWGVAGAKIAPTANASSGSEGGGSGGGRGRRRGERETSTNDTESSEEESETESDDEDGNGSSGSEEEE</sequence>
<feature type="transmembrane region" description="Helical" evidence="6">
    <location>
        <begin position="991"/>
        <end position="1012"/>
    </location>
</feature>
<feature type="compositionally biased region" description="Acidic residues" evidence="5">
    <location>
        <begin position="1367"/>
        <end position="1392"/>
    </location>
</feature>
<accession>A0A9W7EY23</accession>
<keyword evidence="4 6" id="KW-0472">Membrane</keyword>
<protein>
    <recommendedName>
        <fullName evidence="7">Polycystin cation channel PKD1/PKD2 domain-containing protein</fullName>
    </recommendedName>
</protein>
<evidence type="ECO:0000313" key="9">
    <source>
        <dbReference type="Proteomes" id="UP001162640"/>
    </source>
</evidence>
<feature type="domain" description="Polycystin cation channel PKD1/PKD2" evidence="7">
    <location>
        <begin position="767"/>
        <end position="1017"/>
    </location>
</feature>
<organism evidence="8 9">
    <name type="scientific">Triparma laevis f. inornata</name>
    <dbReference type="NCBI Taxonomy" id="1714386"/>
    <lineage>
        <taxon>Eukaryota</taxon>
        <taxon>Sar</taxon>
        <taxon>Stramenopiles</taxon>
        <taxon>Ochrophyta</taxon>
        <taxon>Bolidophyceae</taxon>
        <taxon>Parmales</taxon>
        <taxon>Triparmaceae</taxon>
        <taxon>Triparma</taxon>
    </lineage>
</organism>
<evidence type="ECO:0000313" key="8">
    <source>
        <dbReference type="EMBL" id="GMH94595.1"/>
    </source>
</evidence>
<evidence type="ECO:0000256" key="6">
    <source>
        <dbReference type="SAM" id="Phobius"/>
    </source>
</evidence>
<feature type="transmembrane region" description="Helical" evidence="6">
    <location>
        <begin position="922"/>
        <end position="942"/>
    </location>
</feature>
<feature type="compositionally biased region" description="Low complexity" evidence="5">
    <location>
        <begin position="17"/>
        <end position="31"/>
    </location>
</feature>
<evidence type="ECO:0000259" key="7">
    <source>
        <dbReference type="Pfam" id="PF08016"/>
    </source>
</evidence>
<dbReference type="Gene3D" id="1.10.287.70">
    <property type="match status" value="1"/>
</dbReference>
<dbReference type="EMBL" id="BLQM01000564">
    <property type="protein sequence ID" value="GMH94595.1"/>
    <property type="molecule type" value="Genomic_DNA"/>
</dbReference>
<feature type="region of interest" description="Disordered" evidence="5">
    <location>
        <begin position="1334"/>
        <end position="1392"/>
    </location>
</feature>